<dbReference type="GO" id="GO:0005737">
    <property type="term" value="C:cytoplasm"/>
    <property type="evidence" value="ECO:0007669"/>
    <property type="project" value="TreeGrafter"/>
</dbReference>
<proteinExistence type="predicted"/>
<dbReference type="EMBL" id="KV744885">
    <property type="protein sequence ID" value="OCK82547.1"/>
    <property type="molecule type" value="Genomic_DNA"/>
</dbReference>
<dbReference type="InterPro" id="IPR050275">
    <property type="entry name" value="PGM_Phosphatase"/>
</dbReference>
<reference evidence="2 3" key="1">
    <citation type="journal article" date="2016" name="Nat. Commun.">
        <title>Ectomycorrhizal ecology is imprinted in the genome of the dominant symbiotic fungus Cenococcum geophilum.</title>
        <authorList>
            <consortium name="DOE Joint Genome Institute"/>
            <person name="Peter M."/>
            <person name="Kohler A."/>
            <person name="Ohm R.A."/>
            <person name="Kuo A."/>
            <person name="Krutzmann J."/>
            <person name="Morin E."/>
            <person name="Arend M."/>
            <person name="Barry K.W."/>
            <person name="Binder M."/>
            <person name="Choi C."/>
            <person name="Clum A."/>
            <person name="Copeland A."/>
            <person name="Grisel N."/>
            <person name="Haridas S."/>
            <person name="Kipfer T."/>
            <person name="LaButti K."/>
            <person name="Lindquist E."/>
            <person name="Lipzen A."/>
            <person name="Maire R."/>
            <person name="Meier B."/>
            <person name="Mihaltcheva S."/>
            <person name="Molinier V."/>
            <person name="Murat C."/>
            <person name="Poggeler S."/>
            <person name="Quandt C.A."/>
            <person name="Sperisen C."/>
            <person name="Tritt A."/>
            <person name="Tisserant E."/>
            <person name="Crous P.W."/>
            <person name="Henrissat B."/>
            <person name="Nehls U."/>
            <person name="Egli S."/>
            <person name="Spatafora J.W."/>
            <person name="Grigoriev I.V."/>
            <person name="Martin F.M."/>
        </authorList>
    </citation>
    <scope>NUCLEOTIDE SEQUENCE [LARGE SCALE GENOMIC DNA]</scope>
    <source>
        <strain evidence="2 3">CBS 459.81</strain>
    </source>
</reference>
<dbReference type="GO" id="GO:0016791">
    <property type="term" value="F:phosphatase activity"/>
    <property type="evidence" value="ECO:0007669"/>
    <property type="project" value="TreeGrafter"/>
</dbReference>
<gene>
    <name evidence="2" type="ORF">K432DRAFT_219807</name>
</gene>
<dbReference type="OrthoDB" id="496981at2759"/>
<dbReference type="Pfam" id="PF00300">
    <property type="entry name" value="His_Phos_1"/>
    <property type="match status" value="1"/>
</dbReference>
<dbReference type="InterPro" id="IPR013078">
    <property type="entry name" value="His_Pase_superF_clade-1"/>
</dbReference>
<dbReference type="Proteomes" id="UP000250266">
    <property type="component" value="Unassembled WGS sequence"/>
</dbReference>
<evidence type="ECO:0000313" key="2">
    <source>
        <dbReference type="EMBL" id="OCK82547.1"/>
    </source>
</evidence>
<dbReference type="SUPFAM" id="SSF53254">
    <property type="entry name" value="Phosphoglycerate mutase-like"/>
    <property type="match status" value="1"/>
</dbReference>
<feature type="signal peptide" evidence="1">
    <location>
        <begin position="1"/>
        <end position="20"/>
    </location>
</feature>
<dbReference type="Gene3D" id="3.40.50.1240">
    <property type="entry name" value="Phosphoglycerate mutase-like"/>
    <property type="match status" value="1"/>
</dbReference>
<organism evidence="2 3">
    <name type="scientific">Lepidopterella palustris CBS 459.81</name>
    <dbReference type="NCBI Taxonomy" id="1314670"/>
    <lineage>
        <taxon>Eukaryota</taxon>
        <taxon>Fungi</taxon>
        <taxon>Dikarya</taxon>
        <taxon>Ascomycota</taxon>
        <taxon>Pezizomycotina</taxon>
        <taxon>Dothideomycetes</taxon>
        <taxon>Pleosporomycetidae</taxon>
        <taxon>Mytilinidiales</taxon>
        <taxon>Argynnaceae</taxon>
        <taxon>Lepidopterella</taxon>
    </lineage>
</organism>
<protein>
    <submittedName>
        <fullName evidence="2">Phosphoglycerate mutase-like protein</fullName>
    </submittedName>
</protein>
<dbReference type="AlphaFoldDB" id="A0A8E2JHI7"/>
<dbReference type="PANTHER" id="PTHR48100">
    <property type="entry name" value="BROAD-SPECIFICITY PHOSPHATASE YOR283W-RELATED"/>
    <property type="match status" value="1"/>
</dbReference>
<keyword evidence="1" id="KW-0732">Signal</keyword>
<feature type="chain" id="PRO_5034424103" evidence="1">
    <location>
        <begin position="21"/>
        <end position="364"/>
    </location>
</feature>
<evidence type="ECO:0000256" key="1">
    <source>
        <dbReference type="SAM" id="SignalP"/>
    </source>
</evidence>
<dbReference type="SMART" id="SM00855">
    <property type="entry name" value="PGAM"/>
    <property type="match status" value="1"/>
</dbReference>
<dbReference type="PANTHER" id="PTHR48100:SF32">
    <property type="entry name" value="ANCHORED PROTEIN, PUTATIVE (AFU_ORTHOLOGUE AFUA_1G10590)-RELATED"/>
    <property type="match status" value="1"/>
</dbReference>
<name>A0A8E2JHI7_9PEZI</name>
<accession>A0A8E2JHI7</accession>
<dbReference type="InterPro" id="IPR029033">
    <property type="entry name" value="His_PPase_superfam"/>
</dbReference>
<keyword evidence="3" id="KW-1185">Reference proteome</keyword>
<sequence length="364" mass="40157">MLSTLVTVAACFIALTSTLSIRDYDRNPSLFGGYGYNPGYVNYTVVPGLFQQDDPATNASTFNFTASNFGLIDRTYPTDSSCENGSQATQWQRLAHYIRTLNNEAPRNVEYKLLYMGRHGEGWHNAAESYYGTPAWNCFWSEKDGNGTAVWADAHLTANGIKQALAVNAFWAKEMAEQKIPVPESYYTSPLSRCLATANLTFSGLALPREHPFVPQVKELFREGISGHTCDRRSSKTYIHDSFPWYTFEAGFTEDDELWEALHGETSQDEDIRSKKVLDDVFTHDKSTYISITSHSGEIASLLRVLGHRVFSLSTGAAIPVLVRAEALTAASPSPTIQPFTALSTCAVAPTIRASTCNDCSCCS</sequence>
<dbReference type="CDD" id="cd07067">
    <property type="entry name" value="HP_PGM_like"/>
    <property type="match status" value="1"/>
</dbReference>
<evidence type="ECO:0000313" key="3">
    <source>
        <dbReference type="Proteomes" id="UP000250266"/>
    </source>
</evidence>